<sequence>MNFKLMLLLSKANLQAFYHRPEITPKLLKPILIK</sequence>
<protein>
    <submittedName>
        <fullName evidence="1">Uncharacterized protein</fullName>
    </submittedName>
</protein>
<proteinExistence type="predicted"/>
<gene>
    <name evidence="1" type="ORF">B6N60_04311</name>
</gene>
<keyword evidence="2" id="KW-1185">Reference proteome</keyword>
<dbReference type="EMBL" id="CP021056">
    <property type="protein sequence ID" value="QXE25591.1"/>
    <property type="molecule type" value="Genomic_DNA"/>
</dbReference>
<reference evidence="1" key="1">
    <citation type="submission" date="2017-04" db="EMBL/GenBank/DDBJ databases">
        <title>Genome deletions in a multicellular cyanobacterial endosymbiont for morphological adaptation in marine diatoms.</title>
        <authorList>
            <person name="Wang Y."/>
            <person name="Gao H."/>
            <person name="Li R."/>
            <person name="Xu X."/>
        </authorList>
    </citation>
    <scope>NUCLEOTIDE SEQUENCE</scope>
    <source>
        <strain evidence="1">FACHB 800</strain>
    </source>
</reference>
<accession>A0A975Y6S6</accession>
<dbReference type="Proteomes" id="UP000683511">
    <property type="component" value="Chromosome"/>
</dbReference>
<evidence type="ECO:0000313" key="2">
    <source>
        <dbReference type="Proteomes" id="UP000683511"/>
    </source>
</evidence>
<dbReference type="KEGG" id="rsin:B6N60_04311"/>
<name>A0A975Y6S6_9NOST</name>
<evidence type="ECO:0000313" key="1">
    <source>
        <dbReference type="EMBL" id="QXE25591.1"/>
    </source>
</evidence>
<organism evidence="1 2">
    <name type="scientific">Richelia sinica FACHB-800</name>
    <dbReference type="NCBI Taxonomy" id="1357546"/>
    <lineage>
        <taxon>Bacteria</taxon>
        <taxon>Bacillati</taxon>
        <taxon>Cyanobacteriota</taxon>
        <taxon>Cyanophyceae</taxon>
        <taxon>Nostocales</taxon>
        <taxon>Nostocaceae</taxon>
        <taxon>Richelia</taxon>
    </lineage>
</organism>
<dbReference type="AlphaFoldDB" id="A0A975Y6S6"/>